<name>A0A444XV35_ARAHY</name>
<gene>
    <name evidence="4" type="ORF">Ahy_B09g099911</name>
</gene>
<dbReference type="SMR" id="A0A444XV35"/>
<reference evidence="4 5" key="1">
    <citation type="submission" date="2019-01" db="EMBL/GenBank/DDBJ databases">
        <title>Sequencing of cultivated peanut Arachis hypogaea provides insights into genome evolution and oil improvement.</title>
        <authorList>
            <person name="Chen X."/>
        </authorList>
    </citation>
    <scope>NUCLEOTIDE SEQUENCE [LARGE SCALE GENOMIC DNA]</scope>
    <source>
        <strain evidence="5">cv. Fuhuasheng</strain>
        <tissue evidence="4">Leaves</tissue>
    </source>
</reference>
<feature type="domain" description="RING-type" evidence="3">
    <location>
        <begin position="95"/>
        <end position="137"/>
    </location>
</feature>
<evidence type="ECO:0000313" key="5">
    <source>
        <dbReference type="Proteomes" id="UP000289738"/>
    </source>
</evidence>
<dbReference type="GO" id="GO:0008270">
    <property type="term" value="F:zinc ion binding"/>
    <property type="evidence" value="ECO:0007669"/>
    <property type="project" value="UniProtKB-KW"/>
</dbReference>
<feature type="transmembrane region" description="Helical" evidence="2">
    <location>
        <begin position="15"/>
        <end position="38"/>
    </location>
</feature>
<dbReference type="PANTHER" id="PTHR47258:SF1">
    <property type="entry name" value="E3 UBIQUITIN-PROTEIN LIGASE XERICO-RELATED"/>
    <property type="match status" value="1"/>
</dbReference>
<dbReference type="SUPFAM" id="SSF57850">
    <property type="entry name" value="RING/U-box"/>
    <property type="match status" value="1"/>
</dbReference>
<keyword evidence="1" id="KW-0863">Zinc-finger</keyword>
<dbReference type="InterPro" id="IPR001841">
    <property type="entry name" value="Znf_RING"/>
</dbReference>
<evidence type="ECO:0000313" key="4">
    <source>
        <dbReference type="EMBL" id="RYQ93650.1"/>
    </source>
</evidence>
<keyword evidence="2" id="KW-0472">Membrane</keyword>
<dbReference type="InterPro" id="IPR044249">
    <property type="entry name" value="XERICO-like"/>
</dbReference>
<keyword evidence="1" id="KW-0479">Metal-binding</keyword>
<keyword evidence="5" id="KW-1185">Reference proteome</keyword>
<dbReference type="Pfam" id="PF13639">
    <property type="entry name" value="zf-RING_2"/>
    <property type="match status" value="1"/>
</dbReference>
<dbReference type="AlphaFoldDB" id="A0A444XV35"/>
<keyword evidence="2" id="KW-0812">Transmembrane</keyword>
<dbReference type="PANTHER" id="PTHR47258">
    <property type="match status" value="1"/>
</dbReference>
<dbReference type="Proteomes" id="UP000289738">
    <property type="component" value="Chromosome B09"/>
</dbReference>
<dbReference type="EMBL" id="SDMP01000019">
    <property type="protein sequence ID" value="RYQ93650.1"/>
    <property type="molecule type" value="Genomic_DNA"/>
</dbReference>
<dbReference type="InterPro" id="IPR013083">
    <property type="entry name" value="Znf_RING/FYVE/PHD"/>
</dbReference>
<dbReference type="STRING" id="3818.A0A444XV35"/>
<organism evidence="4 5">
    <name type="scientific">Arachis hypogaea</name>
    <name type="common">Peanut</name>
    <dbReference type="NCBI Taxonomy" id="3818"/>
    <lineage>
        <taxon>Eukaryota</taxon>
        <taxon>Viridiplantae</taxon>
        <taxon>Streptophyta</taxon>
        <taxon>Embryophyta</taxon>
        <taxon>Tracheophyta</taxon>
        <taxon>Spermatophyta</taxon>
        <taxon>Magnoliopsida</taxon>
        <taxon>eudicotyledons</taxon>
        <taxon>Gunneridae</taxon>
        <taxon>Pentapetalae</taxon>
        <taxon>rosids</taxon>
        <taxon>fabids</taxon>
        <taxon>Fabales</taxon>
        <taxon>Fabaceae</taxon>
        <taxon>Papilionoideae</taxon>
        <taxon>50 kb inversion clade</taxon>
        <taxon>dalbergioids sensu lato</taxon>
        <taxon>Dalbergieae</taxon>
        <taxon>Pterocarpus clade</taxon>
        <taxon>Arachis</taxon>
    </lineage>
</organism>
<sequence length="164" mass="18686">MGLQNQLNDVSSGSIPLLLIAHIATCVNYLRSMLFALLQTLGLSRLHTHQIVDDGFFATVGSGLAGLIMLSDQLAVNNRFFYTYTVVDHADSDACVVCQTNFKEGEQVRMLPCRHVFHRHCFDGWLHHFKFNCPLCRYPLLSDERVALTERRVGRELVSWFSLR</sequence>
<proteinExistence type="predicted"/>
<protein>
    <recommendedName>
        <fullName evidence="3">RING-type domain-containing protein</fullName>
    </recommendedName>
</protein>
<dbReference type="OrthoDB" id="8062037at2759"/>
<keyword evidence="1" id="KW-0862">Zinc</keyword>
<dbReference type="Gramene" id="arahy.Tifrunner.gnm2.ann2.Ah19g537500.1">
    <property type="protein sequence ID" value="arahy.Tifrunner.gnm2.ann2.Ah19g537500.1-CDS-1"/>
    <property type="gene ID" value="arahy.Tifrunner.gnm2.ann2.Ah19g537500"/>
</dbReference>
<dbReference type="SMART" id="SM00184">
    <property type="entry name" value="RING"/>
    <property type="match status" value="1"/>
</dbReference>
<evidence type="ECO:0000259" key="3">
    <source>
        <dbReference type="PROSITE" id="PS50089"/>
    </source>
</evidence>
<dbReference type="Gene3D" id="3.30.40.10">
    <property type="entry name" value="Zinc/RING finger domain, C3HC4 (zinc finger)"/>
    <property type="match status" value="1"/>
</dbReference>
<keyword evidence="2" id="KW-1133">Transmembrane helix</keyword>
<accession>A0A444XV35</accession>
<comment type="caution">
    <text evidence="4">The sequence shown here is derived from an EMBL/GenBank/DDBJ whole genome shotgun (WGS) entry which is preliminary data.</text>
</comment>
<evidence type="ECO:0000256" key="2">
    <source>
        <dbReference type="SAM" id="Phobius"/>
    </source>
</evidence>
<dbReference type="PROSITE" id="PS50089">
    <property type="entry name" value="ZF_RING_2"/>
    <property type="match status" value="1"/>
</dbReference>
<evidence type="ECO:0000256" key="1">
    <source>
        <dbReference type="PROSITE-ProRule" id="PRU00175"/>
    </source>
</evidence>